<dbReference type="PIRSF" id="PIRSF039004">
    <property type="entry name" value="ADE_EF_0837"/>
    <property type="match status" value="1"/>
</dbReference>
<feature type="binding site" evidence="1">
    <location>
        <position position="83"/>
    </location>
    <ligand>
        <name>Zn(2+)</name>
        <dbReference type="ChEBI" id="CHEBI:29105"/>
        <label>1</label>
    </ligand>
</feature>
<dbReference type="RefSeq" id="WP_139040593.1">
    <property type="nucleotide sequence ID" value="NZ_VDDA01000052.1"/>
</dbReference>
<dbReference type="GO" id="GO:0046872">
    <property type="term" value="F:metal ion binding"/>
    <property type="evidence" value="ECO:0007669"/>
    <property type="project" value="UniProtKB-KW"/>
</dbReference>
<keyword evidence="4" id="KW-0378">Hydrolase</keyword>
<proteinExistence type="predicted"/>
<feature type="binding site" description="via carbamate group" evidence="1">
    <location>
        <position position="180"/>
    </location>
    <ligand>
        <name>Zn(2+)</name>
        <dbReference type="ChEBI" id="CHEBI:29105"/>
        <label>2</label>
    </ligand>
</feature>
<dbReference type="InterPro" id="IPR011059">
    <property type="entry name" value="Metal-dep_hydrolase_composite"/>
</dbReference>
<dbReference type="PANTHER" id="PTHR42717:SF1">
    <property type="entry name" value="IMIDAZOLONEPROPIONASE AND RELATED AMIDOHYDROLASES"/>
    <property type="match status" value="1"/>
</dbReference>
<keyword evidence="1" id="KW-0862">Zinc</keyword>
<evidence type="ECO:0000256" key="2">
    <source>
        <dbReference type="PIRSR" id="PIRSR039004-2"/>
    </source>
</evidence>
<dbReference type="PANTHER" id="PTHR42717">
    <property type="entry name" value="DIHYDROOROTASE-RELATED"/>
    <property type="match status" value="1"/>
</dbReference>
<organism evidence="4 5">
    <name type="scientific">Methylobacterium terricola</name>
    <dbReference type="NCBI Taxonomy" id="2583531"/>
    <lineage>
        <taxon>Bacteria</taxon>
        <taxon>Pseudomonadati</taxon>
        <taxon>Pseudomonadota</taxon>
        <taxon>Alphaproteobacteria</taxon>
        <taxon>Hyphomicrobiales</taxon>
        <taxon>Methylobacteriaceae</taxon>
        <taxon>Methylobacterium</taxon>
    </lineage>
</organism>
<dbReference type="InterPro" id="IPR020043">
    <property type="entry name" value="Deacetylase_Atu3266-like"/>
</dbReference>
<dbReference type="SUPFAM" id="SSF51556">
    <property type="entry name" value="Metallo-dependent hydrolases"/>
    <property type="match status" value="1"/>
</dbReference>
<gene>
    <name evidence="4" type="ORF">FF100_34880</name>
</gene>
<sequence>MDNAPQDHRDDQDLRHDPRRYDLILRGGRVICPASGIDGVRDVAVRDGRIAAVEETILPSAAAEVVDVAGKLVLPGMIDTHAHVYQYVTGRFGLNPDMVGVRSGVTTVIDQGGPSCMTLPGFRHFIAERAETRVLAFLSAYLVGGLEGHFYPNLYSPDGVDIEATVKSAVENRDLVRGIKGHAEIGGFARWGIKVMEMAAEISRRADLPLYVHFGQLWGLPESGANGEDANTIVERVIPLLRPGDVLAHPFTRHPGGFINEAGEVHHIIRRAMEAGLKVDVGHGSHFSYRVARASLPAGVIPYTLGADMHGYNTEVPEAPRPAGTPDEHHDDENHPFLGQARFSLTQAMSSMMALGLSLEEVVPMVTSHPAEMLRMSDSLGALAVGRAADVSVLHDDRGRFLLRDNEDTKVVAERLLRPAFCLRGGTRFDADSPILPRAIAA</sequence>
<dbReference type="InterPro" id="IPR032466">
    <property type="entry name" value="Metal_Hydrolase"/>
</dbReference>
<dbReference type="AlphaFoldDB" id="A0A5C4L546"/>
<feature type="domain" description="Amidohydrolase-related" evidence="3">
    <location>
        <begin position="72"/>
        <end position="394"/>
    </location>
</feature>
<feature type="binding site" description="via carbamate group" evidence="1">
    <location>
        <position position="180"/>
    </location>
    <ligand>
        <name>Zn(2+)</name>
        <dbReference type="ChEBI" id="CHEBI:29105"/>
        <label>1</label>
    </ligand>
</feature>
<reference evidence="4 5" key="1">
    <citation type="submission" date="2019-06" db="EMBL/GenBank/DDBJ databases">
        <title>Genome of Methylobacterium sp. 17Sr1-39.</title>
        <authorList>
            <person name="Seo T."/>
        </authorList>
    </citation>
    <scope>NUCLEOTIDE SEQUENCE [LARGE SCALE GENOMIC DNA]</scope>
    <source>
        <strain evidence="4 5">17Sr1-39</strain>
    </source>
</reference>
<feature type="binding site" evidence="1">
    <location>
        <position position="249"/>
    </location>
    <ligand>
        <name>Zn(2+)</name>
        <dbReference type="ChEBI" id="CHEBI:29105"/>
        <label>2</label>
    </ligand>
</feature>
<dbReference type="OrthoDB" id="9796020at2"/>
<dbReference type="GO" id="GO:0016810">
    <property type="term" value="F:hydrolase activity, acting on carbon-nitrogen (but not peptide) bonds"/>
    <property type="evidence" value="ECO:0007669"/>
    <property type="project" value="InterPro"/>
</dbReference>
<comment type="caution">
    <text evidence="4">The sequence shown here is derived from an EMBL/GenBank/DDBJ whole genome shotgun (WGS) entry which is preliminary data.</text>
</comment>
<evidence type="ECO:0000256" key="1">
    <source>
        <dbReference type="PIRSR" id="PIRSR039004-1"/>
    </source>
</evidence>
<feature type="binding site" evidence="1">
    <location>
        <position position="213"/>
    </location>
    <ligand>
        <name>Zn(2+)</name>
        <dbReference type="ChEBI" id="CHEBI:29105"/>
        <label>2</label>
    </ligand>
</feature>
<feature type="binding site" evidence="1">
    <location>
        <position position="308"/>
    </location>
    <ligand>
        <name>Zn(2+)</name>
        <dbReference type="ChEBI" id="CHEBI:29105"/>
        <label>1</label>
    </ligand>
</feature>
<dbReference type="GO" id="GO:0019213">
    <property type="term" value="F:deacetylase activity"/>
    <property type="evidence" value="ECO:0007669"/>
    <property type="project" value="InterPro"/>
</dbReference>
<evidence type="ECO:0000259" key="3">
    <source>
        <dbReference type="Pfam" id="PF01979"/>
    </source>
</evidence>
<dbReference type="EMBL" id="VDDA01000052">
    <property type="protein sequence ID" value="TNC06181.1"/>
    <property type="molecule type" value="Genomic_DNA"/>
</dbReference>
<protein>
    <submittedName>
        <fullName evidence="4">Amidohydrolase/deacetylase family metallohydrolase</fullName>
    </submittedName>
</protein>
<dbReference type="Gene3D" id="3.20.20.140">
    <property type="entry name" value="Metal-dependent hydrolases"/>
    <property type="match status" value="1"/>
</dbReference>
<keyword evidence="5" id="KW-1185">Reference proteome</keyword>
<feature type="modified residue" description="N6-carboxylysine" evidence="2">
    <location>
        <position position="180"/>
    </location>
</feature>
<evidence type="ECO:0000313" key="4">
    <source>
        <dbReference type="EMBL" id="TNC06181.1"/>
    </source>
</evidence>
<dbReference type="InterPro" id="IPR006680">
    <property type="entry name" value="Amidohydro-rel"/>
</dbReference>
<dbReference type="Gene3D" id="2.30.40.10">
    <property type="entry name" value="Urease, subunit C, domain 1"/>
    <property type="match status" value="1"/>
</dbReference>
<dbReference type="SUPFAM" id="SSF51338">
    <property type="entry name" value="Composite domain of metallo-dependent hydrolases"/>
    <property type="match status" value="1"/>
</dbReference>
<accession>A0A5C4L546</accession>
<dbReference type="Pfam" id="PF01979">
    <property type="entry name" value="Amidohydro_1"/>
    <property type="match status" value="1"/>
</dbReference>
<dbReference type="Proteomes" id="UP000305267">
    <property type="component" value="Unassembled WGS sequence"/>
</dbReference>
<keyword evidence="1" id="KW-0479">Metal-binding</keyword>
<feature type="binding site" evidence="1">
    <location>
        <position position="81"/>
    </location>
    <ligand>
        <name>Zn(2+)</name>
        <dbReference type="ChEBI" id="CHEBI:29105"/>
        <label>1</label>
    </ligand>
</feature>
<evidence type="ECO:0000313" key="5">
    <source>
        <dbReference type="Proteomes" id="UP000305267"/>
    </source>
</evidence>
<dbReference type="NCBIfam" id="NF006689">
    <property type="entry name" value="PRK09237.1"/>
    <property type="match status" value="1"/>
</dbReference>
<name>A0A5C4L546_9HYPH</name>